<accession>A0A0A1F3P9</accession>
<dbReference type="InterPro" id="IPR036890">
    <property type="entry name" value="HATPase_C_sf"/>
</dbReference>
<evidence type="ECO:0000313" key="2">
    <source>
        <dbReference type="Proteomes" id="UP000030302"/>
    </source>
</evidence>
<keyword evidence="2" id="KW-1185">Reference proteome</keyword>
<dbReference type="Proteomes" id="UP000030302">
    <property type="component" value="Chromosome"/>
</dbReference>
<dbReference type="SUPFAM" id="SSF55874">
    <property type="entry name" value="ATPase domain of HSP90 chaperone/DNA topoisomerase II/histidine kinase"/>
    <property type="match status" value="1"/>
</dbReference>
<dbReference type="Gene3D" id="3.30.565.10">
    <property type="entry name" value="Histidine kinase-like ATPase, C-terminal domain"/>
    <property type="match status" value="1"/>
</dbReference>
<dbReference type="KEGG" id="care:LT85_0016"/>
<organism evidence="1 2">
    <name type="scientific">Collimonas arenae</name>
    <dbReference type="NCBI Taxonomy" id="279058"/>
    <lineage>
        <taxon>Bacteria</taxon>
        <taxon>Pseudomonadati</taxon>
        <taxon>Pseudomonadota</taxon>
        <taxon>Betaproteobacteria</taxon>
        <taxon>Burkholderiales</taxon>
        <taxon>Oxalobacteraceae</taxon>
        <taxon>Collimonas</taxon>
    </lineage>
</organism>
<dbReference type="OrthoDB" id="9813438at2"/>
<dbReference type="EMBL" id="CP009962">
    <property type="protein sequence ID" value="AIY39176.1"/>
    <property type="molecule type" value="Genomic_DNA"/>
</dbReference>
<evidence type="ECO:0008006" key="3">
    <source>
        <dbReference type="Google" id="ProtNLM"/>
    </source>
</evidence>
<proteinExistence type="predicted"/>
<name>A0A0A1F3P9_9BURK</name>
<dbReference type="AlphaFoldDB" id="A0A0A1F3P9"/>
<dbReference type="Pfam" id="PF13589">
    <property type="entry name" value="HATPase_c_3"/>
    <property type="match status" value="1"/>
</dbReference>
<protein>
    <recommendedName>
        <fullName evidence="3">Histidine kinase-, DNA gyrase B-, and HSP90-like ATPase family protein</fullName>
    </recommendedName>
</protein>
<sequence length="490" mass="55553">MREIQHPPHAPSLLESMRSIGYSLESALADLIDNSISAKAKRINIEFRPSDVPYIAIIDDGEGMSKDALESAMRHGSTNPLQMRHKDDMGRYGLGLKTSSLSQCRRMTVVSLRNGVLCAYCWDLDVVVERRSWIMLELDVDDIEDLPHVELLRAEGQGTMVLWQNLDRLTAGESSLDAALGQQMDHARSHLSLVFHRFITPEFGRSRVSLSINQNALAPIDPFLQNHKATQPLDEDNFNVEGSRIVVKPFILPHISKLSPDELNRAGGSDGFRNQQGFYIYRNRRLIIWGTWFRLARKDELSKLARVRVDIPNSLDHLWTLDIKKSAAHPPEAVRFNLRRTIERIRHVSGRTITFRGRSAERGDLVPGWHEVMDRNGVRFDINRGHPSIQEFSRHLAKADAATFDAVLAIIESSFPAEALYSRMASDVRSSFNGEEISGRLREMATALFADIDFMSPVRRTLLATLHLIEPFNQHPAVTKKIVEELEKND</sequence>
<dbReference type="STRING" id="279058.LT85_0016"/>
<gene>
    <name evidence="1" type="ORF">LT85_0016</name>
</gene>
<evidence type="ECO:0000313" key="1">
    <source>
        <dbReference type="EMBL" id="AIY39176.1"/>
    </source>
</evidence>
<reference evidence="2" key="1">
    <citation type="journal article" date="2014" name="Soil Biol. Biochem.">
        <title>Structure and function of bacterial communities in ageing soils: Insights from the Mendocino ecological staircase.</title>
        <authorList>
            <person name="Uroz S."/>
            <person name="Tech J.J."/>
            <person name="Sawaya N.A."/>
            <person name="Frey-Klett P."/>
            <person name="Leveau J.H.J."/>
        </authorList>
    </citation>
    <scope>NUCLEOTIDE SEQUENCE [LARGE SCALE GENOMIC DNA]</scope>
    <source>
        <strain evidence="2">Cal35</strain>
    </source>
</reference>
<dbReference type="HOGENOM" id="CLU_037205_0_0_4"/>